<feature type="domain" description="Ketoreductase" evidence="4">
    <location>
        <begin position="23"/>
        <end position="197"/>
    </location>
</feature>
<dbReference type="RefSeq" id="WP_194557153.1">
    <property type="nucleotide sequence ID" value="NZ_JADKMY010000003.1"/>
</dbReference>
<proteinExistence type="inferred from homology"/>
<evidence type="ECO:0000256" key="1">
    <source>
        <dbReference type="ARBA" id="ARBA00006484"/>
    </source>
</evidence>
<evidence type="ECO:0000259" key="4">
    <source>
        <dbReference type="SMART" id="SM00822"/>
    </source>
</evidence>
<dbReference type="Pfam" id="PF00106">
    <property type="entry name" value="adh_short"/>
    <property type="match status" value="1"/>
</dbReference>
<accession>A0ABR9ZLK3</accession>
<dbReference type="Gene3D" id="3.40.50.720">
    <property type="entry name" value="NAD(P)-binding Rossmann-like Domain"/>
    <property type="match status" value="1"/>
</dbReference>
<evidence type="ECO:0000256" key="2">
    <source>
        <dbReference type="ARBA" id="ARBA00023002"/>
    </source>
</evidence>
<gene>
    <name evidence="5" type="ORF">IRY30_09320</name>
</gene>
<dbReference type="InterPro" id="IPR036291">
    <property type="entry name" value="NAD(P)-bd_dom_sf"/>
</dbReference>
<dbReference type="PANTHER" id="PTHR44169:SF6">
    <property type="entry name" value="NADPH-DEPENDENT 1-ACYLDIHYDROXYACETONE PHOSPHATE REDUCTASE"/>
    <property type="match status" value="1"/>
</dbReference>
<comment type="similarity">
    <text evidence="1 3">Belongs to the short-chain dehydrogenases/reductases (SDR) family.</text>
</comment>
<dbReference type="PRINTS" id="PR00080">
    <property type="entry name" value="SDRFAMILY"/>
</dbReference>
<dbReference type="EMBL" id="JADKMY010000003">
    <property type="protein sequence ID" value="MBF4554267.1"/>
    <property type="molecule type" value="Genomic_DNA"/>
</dbReference>
<name>A0ABR9ZLK3_9CORY</name>
<evidence type="ECO:0000256" key="3">
    <source>
        <dbReference type="RuleBase" id="RU000363"/>
    </source>
</evidence>
<dbReference type="SUPFAM" id="SSF51735">
    <property type="entry name" value="NAD(P)-binding Rossmann-fold domains"/>
    <property type="match status" value="1"/>
</dbReference>
<dbReference type="SMART" id="SM00822">
    <property type="entry name" value="PKS_KR"/>
    <property type="match status" value="1"/>
</dbReference>
<dbReference type="InterPro" id="IPR002347">
    <property type="entry name" value="SDR_fam"/>
</dbReference>
<dbReference type="PANTHER" id="PTHR44169">
    <property type="entry name" value="NADPH-DEPENDENT 1-ACYLDIHYDROXYACETONE PHOSPHATE REDUCTASE"/>
    <property type="match status" value="1"/>
</dbReference>
<protein>
    <submittedName>
        <fullName evidence="5">SDR family oxidoreductase</fullName>
    </submittedName>
</protein>
<evidence type="ECO:0000313" key="5">
    <source>
        <dbReference type="EMBL" id="MBF4554267.1"/>
    </source>
</evidence>
<sequence>MAKQVLSAVKSLGNPPLPVPRQGVAVVTGASSGIGAATAEALVNHSGSDFHVIGTTRDPARITEPIPGVEYLALNLENPESIAEFCDQVLQRGTPAVLINNAGESQSGPLEELPREALERLFQVNVLGHIDVTQRLLPAMRATEQGRIVMVGSMLGSFPLAYRSSYCASKAALKAFANASRRELQPHGIGMTTMEPGSIATGLSARRTKYVQETGPYSQEFTHMLAKLDNNESKGITAQRVAEEILRAVFAENPKPLYAAGSNAKLVFPLSRLLPQAKMHWLINRKHGL</sequence>
<evidence type="ECO:0000313" key="6">
    <source>
        <dbReference type="Proteomes" id="UP000635902"/>
    </source>
</evidence>
<dbReference type="InterPro" id="IPR057326">
    <property type="entry name" value="KR_dom"/>
</dbReference>
<organism evidence="5 6">
    <name type="scientific">Corynebacterium suicordis DSM 45110</name>
    <dbReference type="NCBI Taxonomy" id="1121369"/>
    <lineage>
        <taxon>Bacteria</taxon>
        <taxon>Bacillati</taxon>
        <taxon>Actinomycetota</taxon>
        <taxon>Actinomycetes</taxon>
        <taxon>Mycobacteriales</taxon>
        <taxon>Corynebacteriaceae</taxon>
        <taxon>Corynebacterium</taxon>
    </lineage>
</organism>
<reference evidence="5 6" key="1">
    <citation type="submission" date="2020-10" db="EMBL/GenBank/DDBJ databases">
        <title>Novel species in genus Corynebacterium.</title>
        <authorList>
            <person name="Zhang G."/>
        </authorList>
    </citation>
    <scope>NUCLEOTIDE SEQUENCE [LARGE SCALE GENOMIC DNA]</scope>
    <source>
        <strain evidence="5 6">DSM 45110</strain>
    </source>
</reference>
<dbReference type="Proteomes" id="UP000635902">
    <property type="component" value="Unassembled WGS sequence"/>
</dbReference>
<keyword evidence="6" id="KW-1185">Reference proteome</keyword>
<comment type="caution">
    <text evidence="5">The sequence shown here is derived from an EMBL/GenBank/DDBJ whole genome shotgun (WGS) entry which is preliminary data.</text>
</comment>
<keyword evidence="2" id="KW-0560">Oxidoreductase</keyword>
<dbReference type="CDD" id="cd05374">
    <property type="entry name" value="17beta-HSD-like_SDR_c"/>
    <property type="match status" value="1"/>
</dbReference>
<dbReference type="PRINTS" id="PR00081">
    <property type="entry name" value="GDHRDH"/>
</dbReference>